<keyword evidence="2" id="KW-0812">Transmembrane</keyword>
<dbReference type="Proteomes" id="UP000274131">
    <property type="component" value="Unassembled WGS sequence"/>
</dbReference>
<evidence type="ECO:0000313" key="3">
    <source>
        <dbReference type="EMBL" id="VDD85211.1"/>
    </source>
</evidence>
<feature type="transmembrane region" description="Helical" evidence="2">
    <location>
        <begin position="49"/>
        <end position="66"/>
    </location>
</feature>
<keyword evidence="4" id="KW-1185">Reference proteome</keyword>
<protein>
    <submittedName>
        <fullName evidence="3">Uncharacterized protein</fullName>
    </submittedName>
</protein>
<evidence type="ECO:0000313" key="4">
    <source>
        <dbReference type="Proteomes" id="UP000274131"/>
    </source>
</evidence>
<proteinExistence type="predicted"/>
<evidence type="ECO:0000256" key="2">
    <source>
        <dbReference type="SAM" id="Phobius"/>
    </source>
</evidence>
<organism evidence="3 4">
    <name type="scientific">Enterobius vermicularis</name>
    <name type="common">Human pinworm</name>
    <dbReference type="NCBI Taxonomy" id="51028"/>
    <lineage>
        <taxon>Eukaryota</taxon>
        <taxon>Metazoa</taxon>
        <taxon>Ecdysozoa</taxon>
        <taxon>Nematoda</taxon>
        <taxon>Chromadorea</taxon>
        <taxon>Rhabditida</taxon>
        <taxon>Spirurina</taxon>
        <taxon>Oxyuridomorpha</taxon>
        <taxon>Oxyuroidea</taxon>
        <taxon>Oxyuridae</taxon>
        <taxon>Enterobius</taxon>
    </lineage>
</organism>
<reference evidence="3 4" key="1">
    <citation type="submission" date="2018-10" db="EMBL/GenBank/DDBJ databases">
        <authorList>
            <consortium name="Pathogen Informatics"/>
        </authorList>
    </citation>
    <scope>NUCLEOTIDE SEQUENCE [LARGE SCALE GENOMIC DNA]</scope>
</reference>
<evidence type="ECO:0000256" key="1">
    <source>
        <dbReference type="SAM" id="MobiDB-lite"/>
    </source>
</evidence>
<accession>A0A3P6I162</accession>
<dbReference type="AlphaFoldDB" id="A0A3P6I162"/>
<sequence>MFTEIFLKNFLGTGDRRKEGVEDERREEDGVGKGETGGVLKRRNWRSKVLMCLVCTYILVVPRVSTNGMVITATAMATLCAF</sequence>
<gene>
    <name evidence="3" type="ORF">EVEC_LOCUS354</name>
</gene>
<feature type="compositionally biased region" description="Basic and acidic residues" evidence="1">
    <location>
        <begin position="18"/>
        <end position="32"/>
    </location>
</feature>
<keyword evidence="2" id="KW-1133">Transmembrane helix</keyword>
<name>A0A3P6I162_ENTVE</name>
<feature type="region of interest" description="Disordered" evidence="1">
    <location>
        <begin position="18"/>
        <end position="37"/>
    </location>
</feature>
<keyword evidence="2" id="KW-0472">Membrane</keyword>
<dbReference type="EMBL" id="UXUI01000379">
    <property type="protein sequence ID" value="VDD85211.1"/>
    <property type="molecule type" value="Genomic_DNA"/>
</dbReference>